<comment type="cofactor">
    <cofactor evidence="1">
        <name>Mg(2+)</name>
        <dbReference type="ChEBI" id="CHEBI:18420"/>
    </cofactor>
</comment>
<evidence type="ECO:0000256" key="3">
    <source>
        <dbReference type="ARBA" id="ARBA00022553"/>
    </source>
</evidence>
<gene>
    <name evidence="10" type="primary">noeK</name>
    <name evidence="10" type="ORF">LHYA1_G000888</name>
</gene>
<feature type="domain" description="Alpha-D-phosphohexomutase alpha/beta/alpha" evidence="8">
    <location>
        <begin position="20"/>
        <end position="151"/>
    </location>
</feature>
<reference evidence="10 11" key="1">
    <citation type="submission" date="2018-05" db="EMBL/GenBank/DDBJ databases">
        <title>Genome sequencing and assembly of the regulated plant pathogen Lachnellula willkommii and related sister species for the development of diagnostic species identification markers.</title>
        <authorList>
            <person name="Giroux E."/>
            <person name="Bilodeau G."/>
        </authorList>
    </citation>
    <scope>NUCLEOTIDE SEQUENCE [LARGE SCALE GENOMIC DNA]</scope>
    <source>
        <strain evidence="10 11">CBS 185.66</strain>
    </source>
</reference>
<evidence type="ECO:0000313" key="10">
    <source>
        <dbReference type="EMBL" id="TVY29699.1"/>
    </source>
</evidence>
<evidence type="ECO:0000256" key="6">
    <source>
        <dbReference type="ARBA" id="ARBA00023235"/>
    </source>
</evidence>
<dbReference type="SUPFAM" id="SSF53738">
    <property type="entry name" value="Phosphoglucomutase, first 3 domains"/>
    <property type="match status" value="2"/>
</dbReference>
<evidence type="ECO:0000256" key="7">
    <source>
        <dbReference type="RuleBase" id="RU004326"/>
    </source>
</evidence>
<keyword evidence="11" id="KW-1185">Reference proteome</keyword>
<dbReference type="OrthoDB" id="1743979at2759"/>
<proteinExistence type="inferred from homology"/>
<comment type="similarity">
    <text evidence="2 7">Belongs to the phosphohexose mutase family.</text>
</comment>
<protein>
    <submittedName>
        <fullName evidence="10">Phosphomannomutase</fullName>
    </submittedName>
</protein>
<name>A0A8H8R6Y4_9HELO</name>
<dbReference type="Gene3D" id="3.40.120.10">
    <property type="entry name" value="Alpha-D-Glucose-1,6-Bisphosphate, subunit A, domain 3"/>
    <property type="match status" value="3"/>
</dbReference>
<organism evidence="10 11">
    <name type="scientific">Lachnellula hyalina</name>
    <dbReference type="NCBI Taxonomy" id="1316788"/>
    <lineage>
        <taxon>Eukaryota</taxon>
        <taxon>Fungi</taxon>
        <taxon>Dikarya</taxon>
        <taxon>Ascomycota</taxon>
        <taxon>Pezizomycotina</taxon>
        <taxon>Leotiomycetes</taxon>
        <taxon>Helotiales</taxon>
        <taxon>Lachnaceae</taxon>
        <taxon>Lachnellula</taxon>
    </lineage>
</organism>
<keyword evidence="5 7" id="KW-0460">Magnesium</keyword>
<dbReference type="InterPro" id="IPR050060">
    <property type="entry name" value="Phosphoglucosamine_mutase"/>
</dbReference>
<dbReference type="InterPro" id="IPR016066">
    <property type="entry name" value="A-D-PHexomutase_CS"/>
</dbReference>
<dbReference type="InterPro" id="IPR005844">
    <property type="entry name" value="A-D-PHexomutase_a/b/a-I"/>
</dbReference>
<dbReference type="PANTHER" id="PTHR42946:SF1">
    <property type="entry name" value="PHOSPHOGLUCOMUTASE (ALPHA-D-GLUCOSE-1,6-BISPHOSPHATE-DEPENDENT)"/>
    <property type="match status" value="1"/>
</dbReference>
<dbReference type="RefSeq" id="XP_031008486.1">
    <property type="nucleotide sequence ID" value="XM_031145877.1"/>
</dbReference>
<dbReference type="GO" id="GO:0000287">
    <property type="term" value="F:magnesium ion binding"/>
    <property type="evidence" value="ECO:0007669"/>
    <property type="project" value="InterPro"/>
</dbReference>
<dbReference type="InterPro" id="IPR016055">
    <property type="entry name" value="A-D-PHexomutase_a/b/a-I/II/III"/>
</dbReference>
<keyword evidence="4 7" id="KW-0479">Metal-binding</keyword>
<dbReference type="Gene3D" id="3.30.310.50">
    <property type="entry name" value="Alpha-D-phosphohexomutase, C-terminal domain"/>
    <property type="match status" value="1"/>
</dbReference>
<dbReference type="EMBL" id="QGMH01000015">
    <property type="protein sequence ID" value="TVY29699.1"/>
    <property type="molecule type" value="Genomic_DNA"/>
</dbReference>
<dbReference type="AlphaFoldDB" id="A0A8H8R6Y4"/>
<comment type="caution">
    <text evidence="10">The sequence shown here is derived from an EMBL/GenBank/DDBJ whole genome shotgun (WGS) entry which is preliminary data.</text>
</comment>
<evidence type="ECO:0000256" key="1">
    <source>
        <dbReference type="ARBA" id="ARBA00001946"/>
    </source>
</evidence>
<feature type="domain" description="Alpha-D-phosphohexomutase alpha/beta/alpha" evidence="9">
    <location>
        <begin position="201"/>
        <end position="300"/>
    </location>
</feature>
<evidence type="ECO:0000259" key="8">
    <source>
        <dbReference type="Pfam" id="PF02878"/>
    </source>
</evidence>
<dbReference type="GeneID" id="41981086"/>
<keyword evidence="3" id="KW-0597">Phosphoprotein</keyword>
<dbReference type="Pfam" id="PF02878">
    <property type="entry name" value="PGM_PMM_I"/>
    <property type="match status" value="1"/>
</dbReference>
<evidence type="ECO:0000259" key="9">
    <source>
        <dbReference type="Pfam" id="PF02879"/>
    </source>
</evidence>
<keyword evidence="6" id="KW-0413">Isomerase</keyword>
<evidence type="ECO:0000313" key="11">
    <source>
        <dbReference type="Proteomes" id="UP000431533"/>
    </source>
</evidence>
<evidence type="ECO:0000256" key="4">
    <source>
        <dbReference type="ARBA" id="ARBA00022723"/>
    </source>
</evidence>
<accession>A0A8H8R6Y4</accession>
<evidence type="ECO:0000256" key="5">
    <source>
        <dbReference type="ARBA" id="ARBA00022842"/>
    </source>
</evidence>
<evidence type="ECO:0000256" key="2">
    <source>
        <dbReference type="ARBA" id="ARBA00010231"/>
    </source>
</evidence>
<dbReference type="GO" id="GO:0005975">
    <property type="term" value="P:carbohydrate metabolic process"/>
    <property type="evidence" value="ECO:0007669"/>
    <property type="project" value="InterPro"/>
</dbReference>
<dbReference type="InterPro" id="IPR005845">
    <property type="entry name" value="A-D-PHexomutase_a/b/a-II"/>
</dbReference>
<sequence>MPATTDALGLHLVYTPQPLKFGTSGRRGEVIHLTQLEIYTNVFAEIRYLQAIPRSRGGIIHGDDFYYAHDLRPSSTELVDNGRGGLCQAVEKALRRTGMRPINLGAIPTPALTYWALKHGKGSIMVTGSHIPFDRNGYKLNTSKGELMKRDEGGINYMLATTREELLAQPYNESLFDAHGTIRNAAARSKFMPPIAKGKIAYIRRYVDFFRGETLQGMKLLAYQHSAVGRDLLIEIFEALGAEVTAAGRSDTFVPIDTEAIDQAQLDTVQELVNKTGEKFDAIISTDGDSDRPMIIAPEGNELRFFGGDLLGMITAEFLGIDAAVVPISTNDAIDRGPLGPVTEPKTRIGSPYVIAGMERAISKGRRRVVGWEANGGFLTSSDIERNGNLLTALPTRDAFLPLLCALFAAHNRKITLPELFATLPRRFSRAALLRNFPRATSMKIIERFSPSEDVIQDVCYHPQITIRDAEQATLELKDHHAERLDRIRRELQSVFSAEFGFDQVTQILYTDGVRVIFSNGDVAHFRPSGNADELRIYSVADTQERADFITSLGVAEPNGLLRRLEQMVQAARPLARDF</sequence>
<dbReference type="InterPro" id="IPR036900">
    <property type="entry name" value="A-D-PHexomutase_C_sf"/>
</dbReference>
<dbReference type="GO" id="GO:0004615">
    <property type="term" value="F:phosphomannomutase activity"/>
    <property type="evidence" value="ECO:0007669"/>
    <property type="project" value="TreeGrafter"/>
</dbReference>
<dbReference type="PROSITE" id="PS00710">
    <property type="entry name" value="PGM_PMM"/>
    <property type="match status" value="1"/>
</dbReference>
<dbReference type="PANTHER" id="PTHR42946">
    <property type="entry name" value="PHOSPHOHEXOSE MUTASE"/>
    <property type="match status" value="1"/>
</dbReference>
<dbReference type="SUPFAM" id="SSF55957">
    <property type="entry name" value="Phosphoglucomutase, C-terminal domain"/>
    <property type="match status" value="1"/>
</dbReference>
<dbReference type="Pfam" id="PF02879">
    <property type="entry name" value="PGM_PMM_II"/>
    <property type="match status" value="1"/>
</dbReference>
<dbReference type="Proteomes" id="UP000431533">
    <property type="component" value="Unassembled WGS sequence"/>
</dbReference>